<gene>
    <name evidence="5" type="ORF">SAMN02745129_1694</name>
</gene>
<dbReference type="GO" id="GO:0015288">
    <property type="term" value="F:porin activity"/>
    <property type="evidence" value="ECO:0007669"/>
    <property type="project" value="InterPro"/>
</dbReference>
<dbReference type="EMBL" id="FQXG01000002">
    <property type="protein sequence ID" value="SHH28017.1"/>
    <property type="molecule type" value="Genomic_DNA"/>
</dbReference>
<dbReference type="RefSeq" id="WP_143165546.1">
    <property type="nucleotide sequence ID" value="NZ_FQXG01000002.1"/>
</dbReference>
<dbReference type="OrthoDB" id="784582at2"/>
<dbReference type="GO" id="GO:0009279">
    <property type="term" value="C:cell outer membrane"/>
    <property type="evidence" value="ECO:0007669"/>
    <property type="project" value="UniProtKB-SubCell"/>
</dbReference>
<dbReference type="STRING" id="299255.SAMN02745129_1694"/>
<reference evidence="6" key="1">
    <citation type="submission" date="2016-11" db="EMBL/GenBank/DDBJ databases">
        <authorList>
            <person name="Varghese N."/>
            <person name="Submissions S."/>
        </authorList>
    </citation>
    <scope>NUCLEOTIDE SEQUENCE [LARGE SCALE GENOMIC DNA]</scope>
    <source>
        <strain evidence="6">DSM 16917</strain>
    </source>
</reference>
<evidence type="ECO:0000313" key="6">
    <source>
        <dbReference type="Proteomes" id="UP000184268"/>
    </source>
</evidence>
<dbReference type="Gene3D" id="2.40.160.10">
    <property type="entry name" value="Porin"/>
    <property type="match status" value="1"/>
</dbReference>
<dbReference type="InterPro" id="IPR023614">
    <property type="entry name" value="Porin_dom_sf"/>
</dbReference>
<dbReference type="InterPro" id="IPR033900">
    <property type="entry name" value="Gram_neg_porin_domain"/>
</dbReference>
<feature type="chain" id="PRO_5012680347" evidence="4">
    <location>
        <begin position="21"/>
        <end position="347"/>
    </location>
</feature>
<dbReference type="PANTHER" id="PTHR34501">
    <property type="entry name" value="PROTEIN YDDL-RELATED"/>
    <property type="match status" value="1"/>
</dbReference>
<evidence type="ECO:0000256" key="1">
    <source>
        <dbReference type="ARBA" id="ARBA00004571"/>
    </source>
</evidence>
<sequence length="347" mass="37273">MKKTLLAAAIPALMVANASAVELYNDGKNSFGIGGHMTIQANVSDGDVEVGGNSPRMNFSWNSDLGNGWALDSRIEYGFSDITGENSDVLFHRLGYIGVGHDDYGRVSFGKQWSAYFLMAAHATDQPIYISSDALHTYGGAGGSHGNLGLGRANDSIQYANDFDIAGGNLAFVLQYQGVNGEFDDRASFGLSYGFGDFQVGYAYSGGDVSFEHGTVDVNTQVASFNYGTYGDGLSLAAAYSWAENVQGYGIDSDGYEAVIAYGINNLTFAVKHQYLEQDNQFAQGTDAQIIDGAAFNHTFATVEWQVAPNFVPFVGYTVEHDLDITDAQGNLITNDNNFAIGARVYF</sequence>
<keyword evidence="3" id="KW-0472">Membrane</keyword>
<dbReference type="Proteomes" id="UP000184268">
    <property type="component" value="Unassembled WGS sequence"/>
</dbReference>
<keyword evidence="6" id="KW-1185">Reference proteome</keyword>
<organism evidence="5 6">
    <name type="scientific">Ferrimonas marina</name>
    <dbReference type="NCBI Taxonomy" id="299255"/>
    <lineage>
        <taxon>Bacteria</taxon>
        <taxon>Pseudomonadati</taxon>
        <taxon>Pseudomonadota</taxon>
        <taxon>Gammaproteobacteria</taxon>
        <taxon>Alteromonadales</taxon>
        <taxon>Ferrimonadaceae</taxon>
        <taxon>Ferrimonas</taxon>
    </lineage>
</organism>
<dbReference type="SUPFAM" id="SSF56935">
    <property type="entry name" value="Porins"/>
    <property type="match status" value="1"/>
</dbReference>
<feature type="signal peptide" evidence="4">
    <location>
        <begin position="1"/>
        <end position="20"/>
    </location>
</feature>
<evidence type="ECO:0000256" key="2">
    <source>
        <dbReference type="ARBA" id="ARBA00022729"/>
    </source>
</evidence>
<evidence type="ECO:0000313" key="5">
    <source>
        <dbReference type="EMBL" id="SHH28017.1"/>
    </source>
</evidence>
<dbReference type="PANTHER" id="PTHR34501:SF2">
    <property type="entry name" value="OUTER MEMBRANE PORIN F-RELATED"/>
    <property type="match status" value="1"/>
</dbReference>
<comment type="subcellular location">
    <subcellularLocation>
        <location evidence="1">Cell outer membrane</location>
        <topology evidence="1">Multi-pass membrane protein</topology>
    </subcellularLocation>
</comment>
<accession>A0A1M5RNS8</accession>
<proteinExistence type="predicted"/>
<name>A0A1M5RNS8_9GAMM</name>
<dbReference type="AlphaFoldDB" id="A0A1M5RNS8"/>
<evidence type="ECO:0000256" key="3">
    <source>
        <dbReference type="ARBA" id="ARBA00023136"/>
    </source>
</evidence>
<dbReference type="CDD" id="cd00342">
    <property type="entry name" value="gram_neg_porins"/>
    <property type="match status" value="1"/>
</dbReference>
<dbReference type="InterPro" id="IPR050298">
    <property type="entry name" value="Gram-neg_bact_OMP"/>
</dbReference>
<protein>
    <submittedName>
        <fullName evidence="5">Outer membrane protein (Porin)</fullName>
    </submittedName>
</protein>
<keyword evidence="2 4" id="KW-0732">Signal</keyword>
<evidence type="ECO:0000256" key="4">
    <source>
        <dbReference type="SAM" id="SignalP"/>
    </source>
</evidence>